<evidence type="ECO:0000256" key="1">
    <source>
        <dbReference type="SAM" id="MobiDB-lite"/>
    </source>
</evidence>
<dbReference type="OrthoDB" id="3240950at2759"/>
<evidence type="ECO:0000313" key="2">
    <source>
        <dbReference type="EMBL" id="KIY73678.1"/>
    </source>
</evidence>
<proteinExistence type="predicted"/>
<accession>A0A0D7BT35</accession>
<dbReference type="AlphaFoldDB" id="A0A0D7BT35"/>
<name>A0A0D7BT35_9AGAR</name>
<feature type="compositionally biased region" description="Low complexity" evidence="1">
    <location>
        <begin position="52"/>
        <end position="62"/>
    </location>
</feature>
<reference evidence="2 3" key="1">
    <citation type="journal article" date="2015" name="Fungal Genet. Biol.">
        <title>Evolution of novel wood decay mechanisms in Agaricales revealed by the genome sequences of Fistulina hepatica and Cylindrobasidium torrendii.</title>
        <authorList>
            <person name="Floudas D."/>
            <person name="Held B.W."/>
            <person name="Riley R."/>
            <person name="Nagy L.G."/>
            <person name="Koehler G."/>
            <person name="Ransdell A.S."/>
            <person name="Younus H."/>
            <person name="Chow J."/>
            <person name="Chiniquy J."/>
            <person name="Lipzen A."/>
            <person name="Tritt A."/>
            <person name="Sun H."/>
            <person name="Haridas S."/>
            <person name="LaButti K."/>
            <person name="Ohm R.A."/>
            <person name="Kues U."/>
            <person name="Blanchette R.A."/>
            <person name="Grigoriev I.V."/>
            <person name="Minto R.E."/>
            <person name="Hibbett D.S."/>
        </authorList>
    </citation>
    <scope>NUCLEOTIDE SEQUENCE [LARGE SCALE GENOMIC DNA]</scope>
    <source>
        <strain evidence="2 3">FP15055 ss-10</strain>
    </source>
</reference>
<organism evidence="2 3">
    <name type="scientific">Cylindrobasidium torrendii FP15055 ss-10</name>
    <dbReference type="NCBI Taxonomy" id="1314674"/>
    <lineage>
        <taxon>Eukaryota</taxon>
        <taxon>Fungi</taxon>
        <taxon>Dikarya</taxon>
        <taxon>Basidiomycota</taxon>
        <taxon>Agaricomycotina</taxon>
        <taxon>Agaricomycetes</taxon>
        <taxon>Agaricomycetidae</taxon>
        <taxon>Agaricales</taxon>
        <taxon>Marasmiineae</taxon>
        <taxon>Physalacriaceae</taxon>
        <taxon>Cylindrobasidium</taxon>
    </lineage>
</organism>
<keyword evidence="3" id="KW-1185">Reference proteome</keyword>
<protein>
    <submittedName>
        <fullName evidence="2">Uncharacterized protein</fullName>
    </submittedName>
</protein>
<evidence type="ECO:0000313" key="3">
    <source>
        <dbReference type="Proteomes" id="UP000054007"/>
    </source>
</evidence>
<dbReference type="EMBL" id="KN880434">
    <property type="protein sequence ID" value="KIY73678.1"/>
    <property type="molecule type" value="Genomic_DNA"/>
</dbReference>
<sequence>MRVIFRDEAGNEITRVGDFTPGGEKKRAAPIVVQDEDGKVLYRHGHPPPETPSDTDSDSTCPHCRHHCRHRRAASPHRTDSRPSSKKSRIRYPPEEKAQIVLIDGSGKLVPIRQSEYDASTIRSVHTPRS</sequence>
<gene>
    <name evidence="2" type="ORF">CYLTODRAFT_190897</name>
</gene>
<feature type="region of interest" description="Disordered" evidence="1">
    <location>
        <begin position="1"/>
        <end position="96"/>
    </location>
</feature>
<feature type="compositionally biased region" description="Basic residues" evidence="1">
    <location>
        <begin position="63"/>
        <end position="75"/>
    </location>
</feature>
<dbReference type="Proteomes" id="UP000054007">
    <property type="component" value="Unassembled WGS sequence"/>
</dbReference>